<sequence length="199" mass="23124">MLNYGSTNRTKFTDSNMEQLLDFNGCLAKSFIYGVDGYTDPEKTPIGAYKIFTISEVDEISQPRGILFDPEKYSLDELNKNFAFQMKIFSEAYNFDMGYYYSKKNGLWRNFEQINDWQNSDCMDYLHDIFSTLEINTVLLVFSKKLEKNKYSDLGFYVLDKQGKTIGYYALRVVTAKTPKEDDEDIILTTLNEISSLDD</sequence>
<accession>N9CSX5</accession>
<dbReference type="PATRIC" id="fig|1217662.4.peg.1106"/>
<dbReference type="AlphaFoldDB" id="N9CSX5"/>
<protein>
    <submittedName>
        <fullName evidence="1">Uncharacterized protein</fullName>
    </submittedName>
</protein>
<dbReference type="HOGENOM" id="CLU_1369647_0_0_6"/>
<proteinExistence type="predicted"/>
<evidence type="ECO:0000313" key="1">
    <source>
        <dbReference type="EMBL" id="ENV73624.1"/>
    </source>
</evidence>
<name>N9CSX5_ACIJO</name>
<dbReference type="EMBL" id="APPZ01000005">
    <property type="protein sequence ID" value="ENV73624.1"/>
    <property type="molecule type" value="Genomic_DNA"/>
</dbReference>
<dbReference type="GeneID" id="56338341"/>
<evidence type="ECO:0000313" key="2">
    <source>
        <dbReference type="Proteomes" id="UP000018444"/>
    </source>
</evidence>
<comment type="caution">
    <text evidence="1">The sequence shown here is derived from an EMBL/GenBank/DDBJ whole genome shotgun (WGS) entry which is preliminary data.</text>
</comment>
<gene>
    <name evidence="1" type="ORF">F946_01136</name>
</gene>
<reference evidence="1 2" key="1">
    <citation type="submission" date="2013-02" db="EMBL/GenBank/DDBJ databases">
        <title>The Genome Sequence of Acinetobacter johnsonii ANC 3681.</title>
        <authorList>
            <consortium name="The Broad Institute Genome Sequencing Platform"/>
            <consortium name="The Broad Institute Genome Sequencing Center for Infectious Disease"/>
            <person name="Cerqueira G."/>
            <person name="Feldgarden M."/>
            <person name="Courvalin P."/>
            <person name="Perichon B."/>
            <person name="Grillot-Courvalin C."/>
            <person name="Clermont D."/>
            <person name="Rocha E."/>
            <person name="Yoon E.-J."/>
            <person name="Nemec A."/>
            <person name="Walker B."/>
            <person name="Young S.K."/>
            <person name="Zeng Q."/>
            <person name="Gargeya S."/>
            <person name="Fitzgerald M."/>
            <person name="Haas B."/>
            <person name="Abouelleil A."/>
            <person name="Alvarado L."/>
            <person name="Arachchi H.M."/>
            <person name="Berlin A.M."/>
            <person name="Chapman S.B."/>
            <person name="Dewar J."/>
            <person name="Goldberg J."/>
            <person name="Griggs A."/>
            <person name="Gujja S."/>
            <person name="Hansen M."/>
            <person name="Howarth C."/>
            <person name="Imamovic A."/>
            <person name="Larimer J."/>
            <person name="McCowan C."/>
            <person name="Murphy C."/>
            <person name="Neiman D."/>
            <person name="Pearson M."/>
            <person name="Priest M."/>
            <person name="Roberts A."/>
            <person name="Saif S."/>
            <person name="Shea T."/>
            <person name="Sisk P."/>
            <person name="Sykes S."/>
            <person name="Wortman J."/>
            <person name="Nusbaum C."/>
            <person name="Birren B."/>
        </authorList>
    </citation>
    <scope>NUCLEOTIDE SEQUENCE [LARGE SCALE GENOMIC DNA]</scope>
    <source>
        <strain evidence="1 2">ANC 3681</strain>
    </source>
</reference>
<organism evidence="1 2">
    <name type="scientific">Acinetobacter johnsonii ANC 3681</name>
    <dbReference type="NCBI Taxonomy" id="1217662"/>
    <lineage>
        <taxon>Bacteria</taxon>
        <taxon>Pseudomonadati</taxon>
        <taxon>Pseudomonadota</taxon>
        <taxon>Gammaproteobacteria</taxon>
        <taxon>Moraxellales</taxon>
        <taxon>Moraxellaceae</taxon>
        <taxon>Acinetobacter</taxon>
    </lineage>
</organism>
<dbReference type="RefSeq" id="WP_004980038.1">
    <property type="nucleotide sequence ID" value="NZ_KB849705.1"/>
</dbReference>
<dbReference type="Proteomes" id="UP000018444">
    <property type="component" value="Unassembled WGS sequence"/>
</dbReference>